<keyword evidence="2" id="KW-1003">Cell membrane</keyword>
<dbReference type="InterPro" id="IPR001123">
    <property type="entry name" value="LeuE-type"/>
</dbReference>
<evidence type="ECO:0000256" key="6">
    <source>
        <dbReference type="SAM" id="Phobius"/>
    </source>
</evidence>
<dbReference type="GO" id="GO:0015171">
    <property type="term" value="F:amino acid transmembrane transporter activity"/>
    <property type="evidence" value="ECO:0007669"/>
    <property type="project" value="TreeGrafter"/>
</dbReference>
<evidence type="ECO:0000256" key="3">
    <source>
        <dbReference type="ARBA" id="ARBA00022692"/>
    </source>
</evidence>
<evidence type="ECO:0000256" key="1">
    <source>
        <dbReference type="ARBA" id="ARBA00004651"/>
    </source>
</evidence>
<reference evidence="7 8" key="1">
    <citation type="submission" date="2019-10" db="EMBL/GenBank/DDBJ databases">
        <title>Rubrobacter sp nov SCSIO 52090 isolated from a deep-sea sediment in the South China Sea.</title>
        <authorList>
            <person name="Chen R.W."/>
        </authorList>
    </citation>
    <scope>NUCLEOTIDE SEQUENCE [LARGE SCALE GENOMIC DNA]</scope>
    <source>
        <strain evidence="7 8">SCSIO 52909</strain>
    </source>
</reference>
<feature type="transmembrane region" description="Helical" evidence="6">
    <location>
        <begin position="72"/>
        <end position="89"/>
    </location>
</feature>
<sequence>MPDATTYGLFVLASLALTLVPGPAVLYIVARSVEGGRPAGLVSVLGITTGGLLHTAFAAVGLSAILASSATAFAVVKWVGVAYLVYLGLRRILTPDATTHENAPRAAEPEPPLRIFWQAVLVDLLNPKVALFFLAFLPQFVDPSQGAAWAQILALGLTFAAVGLCTDGLYALLSGTAADWLKRRMSGNAGFRRLQRYLSGSVYLALGAGAAISGSGKD</sequence>
<feature type="transmembrane region" description="Helical" evidence="6">
    <location>
        <begin position="6"/>
        <end position="29"/>
    </location>
</feature>
<evidence type="ECO:0000256" key="4">
    <source>
        <dbReference type="ARBA" id="ARBA00022989"/>
    </source>
</evidence>
<comment type="subcellular location">
    <subcellularLocation>
        <location evidence="1">Cell membrane</location>
        <topology evidence="1">Multi-pass membrane protein</topology>
    </subcellularLocation>
</comment>
<feature type="transmembrane region" description="Helical" evidence="6">
    <location>
        <begin position="115"/>
        <end position="137"/>
    </location>
</feature>
<organism evidence="7 8">
    <name type="scientific">Rubrobacter tropicus</name>
    <dbReference type="NCBI Taxonomy" id="2653851"/>
    <lineage>
        <taxon>Bacteria</taxon>
        <taxon>Bacillati</taxon>
        <taxon>Actinomycetota</taxon>
        <taxon>Rubrobacteria</taxon>
        <taxon>Rubrobacterales</taxon>
        <taxon>Rubrobacteraceae</taxon>
        <taxon>Rubrobacter</taxon>
    </lineage>
</organism>
<evidence type="ECO:0000313" key="8">
    <source>
        <dbReference type="Proteomes" id="UP000501452"/>
    </source>
</evidence>
<keyword evidence="5 6" id="KW-0472">Membrane</keyword>
<feature type="transmembrane region" description="Helical" evidence="6">
    <location>
        <begin position="41"/>
        <end position="66"/>
    </location>
</feature>
<protein>
    <submittedName>
        <fullName evidence="7">LysE family translocator</fullName>
    </submittedName>
</protein>
<dbReference type="RefSeq" id="WP_166172474.1">
    <property type="nucleotide sequence ID" value="NZ_CP045119.1"/>
</dbReference>
<dbReference type="GO" id="GO:0005886">
    <property type="term" value="C:plasma membrane"/>
    <property type="evidence" value="ECO:0007669"/>
    <property type="project" value="UniProtKB-SubCell"/>
</dbReference>
<dbReference type="Pfam" id="PF01810">
    <property type="entry name" value="LysE"/>
    <property type="match status" value="1"/>
</dbReference>
<feature type="transmembrane region" description="Helical" evidence="6">
    <location>
        <begin position="149"/>
        <end position="173"/>
    </location>
</feature>
<keyword evidence="4 6" id="KW-1133">Transmembrane helix</keyword>
<keyword evidence="3 6" id="KW-0812">Transmembrane</keyword>
<evidence type="ECO:0000256" key="5">
    <source>
        <dbReference type="ARBA" id="ARBA00023136"/>
    </source>
</evidence>
<gene>
    <name evidence="7" type="ORF">GBA63_00530</name>
</gene>
<name>A0A6G8Q499_9ACTN</name>
<evidence type="ECO:0000256" key="2">
    <source>
        <dbReference type="ARBA" id="ARBA00022475"/>
    </source>
</evidence>
<dbReference type="PIRSF" id="PIRSF006324">
    <property type="entry name" value="LeuE"/>
    <property type="match status" value="1"/>
</dbReference>
<dbReference type="Proteomes" id="UP000501452">
    <property type="component" value="Chromosome"/>
</dbReference>
<dbReference type="EMBL" id="CP045119">
    <property type="protein sequence ID" value="QIN81270.1"/>
    <property type="molecule type" value="Genomic_DNA"/>
</dbReference>
<evidence type="ECO:0000313" key="7">
    <source>
        <dbReference type="EMBL" id="QIN81270.1"/>
    </source>
</evidence>
<keyword evidence="8" id="KW-1185">Reference proteome</keyword>
<dbReference type="AlphaFoldDB" id="A0A6G8Q499"/>
<proteinExistence type="predicted"/>
<dbReference type="PANTHER" id="PTHR30086:SF20">
    <property type="entry name" value="ARGININE EXPORTER PROTEIN ARGO-RELATED"/>
    <property type="match status" value="1"/>
</dbReference>
<feature type="transmembrane region" description="Helical" evidence="6">
    <location>
        <begin position="194"/>
        <end position="212"/>
    </location>
</feature>
<dbReference type="KEGG" id="rub:GBA63_00530"/>
<dbReference type="PANTHER" id="PTHR30086">
    <property type="entry name" value="ARGININE EXPORTER PROTEIN ARGO"/>
    <property type="match status" value="1"/>
</dbReference>
<accession>A0A6G8Q499</accession>